<evidence type="ECO:0000259" key="1">
    <source>
        <dbReference type="PROSITE" id="PS50883"/>
    </source>
</evidence>
<dbReference type="PROSITE" id="PS50883">
    <property type="entry name" value="EAL"/>
    <property type="match status" value="1"/>
</dbReference>
<dbReference type="SUPFAM" id="SSF55781">
    <property type="entry name" value="GAF domain-like"/>
    <property type="match status" value="1"/>
</dbReference>
<dbReference type="Proteomes" id="UP001150830">
    <property type="component" value="Unassembled WGS sequence"/>
</dbReference>
<evidence type="ECO:0000313" key="3">
    <source>
        <dbReference type="Proteomes" id="UP001150830"/>
    </source>
</evidence>
<feature type="domain" description="EAL" evidence="1">
    <location>
        <begin position="177"/>
        <end position="411"/>
    </location>
</feature>
<dbReference type="InterPro" id="IPR003018">
    <property type="entry name" value="GAF"/>
</dbReference>
<dbReference type="InterPro" id="IPR029016">
    <property type="entry name" value="GAF-like_dom_sf"/>
</dbReference>
<dbReference type="AlphaFoldDB" id="A0A9X3EGE4"/>
<dbReference type="Pfam" id="PF00563">
    <property type="entry name" value="EAL"/>
    <property type="match status" value="1"/>
</dbReference>
<dbReference type="Gene3D" id="3.20.20.450">
    <property type="entry name" value="EAL domain"/>
    <property type="match status" value="1"/>
</dbReference>
<proteinExistence type="predicted"/>
<dbReference type="SMART" id="SM00065">
    <property type="entry name" value="GAF"/>
    <property type="match status" value="1"/>
</dbReference>
<comment type="caution">
    <text evidence="2">The sequence shown here is derived from an EMBL/GenBank/DDBJ whole genome shotgun (WGS) entry which is preliminary data.</text>
</comment>
<dbReference type="InterPro" id="IPR001633">
    <property type="entry name" value="EAL_dom"/>
</dbReference>
<accession>A0A9X3EGE4</accession>
<dbReference type="GO" id="GO:0071111">
    <property type="term" value="F:cyclic-guanylate-specific phosphodiesterase activity"/>
    <property type="evidence" value="ECO:0007669"/>
    <property type="project" value="InterPro"/>
</dbReference>
<dbReference type="Pfam" id="PF13185">
    <property type="entry name" value="GAF_2"/>
    <property type="match status" value="1"/>
</dbReference>
<reference evidence="2" key="1">
    <citation type="submission" date="2022-11" db="EMBL/GenBank/DDBJ databases">
        <title>Parathalassolutuus dongxingensis gen. nov., sp. nov., a novel member of family Oceanospirillaceae isolated from a coastal shrimp pond in Guangxi, China.</title>
        <authorList>
            <person name="Chen H."/>
        </authorList>
    </citation>
    <scope>NUCLEOTIDE SEQUENCE</scope>
    <source>
        <strain evidence="2">G-43</strain>
    </source>
</reference>
<dbReference type="PANTHER" id="PTHR33121:SF76">
    <property type="entry name" value="SIGNALING PROTEIN"/>
    <property type="match status" value="1"/>
</dbReference>
<keyword evidence="3" id="KW-1185">Reference proteome</keyword>
<dbReference type="InterPro" id="IPR035919">
    <property type="entry name" value="EAL_sf"/>
</dbReference>
<dbReference type="CDD" id="cd01948">
    <property type="entry name" value="EAL"/>
    <property type="match status" value="1"/>
</dbReference>
<dbReference type="SMART" id="SM00052">
    <property type="entry name" value="EAL"/>
    <property type="match status" value="1"/>
</dbReference>
<sequence length="411" mass="46251">MATDIANNPACSDKNAGEQHGFCSNANLKLDDLLRPMLRYVRHMMGMEVAFISEFSAGRRYFRALDADDSFCPIALGGSDLLDESFCQRVVDGRLPELMVDARTYAEALSLHATLALPVGGHISVPVRFSDGSVFGTFCCFSRYAVELDQRDLETMRLFGAMISQYLQHDRDVWQERQVIRERILETILRRDWDIYLQPMFAANSQQVVGYEALCRFAQQPHTEQWFLEAEQVDLIEELEMACLLSALEVLPDIPADQFVSFNLSPQTLIRMDLQQLPVQFASQMVIELTEHRLVDDYQPLLEALLQLKCSGIRFAVDDAGAGFASFRHVLQLQPDLIKLDRSLISGIASCHAQQALARALIGFSREMQITTIAEGVETFEEGQCMQDLGVDLIQGYWLGRPQPAAAVLDN</sequence>
<gene>
    <name evidence="2" type="ORF">OUO13_17930</name>
</gene>
<dbReference type="InterPro" id="IPR050706">
    <property type="entry name" value="Cyclic-di-GMP_PDE-like"/>
</dbReference>
<organism evidence="2 3">
    <name type="scientific">Parathalassolituus penaei</name>
    <dbReference type="NCBI Taxonomy" id="2997323"/>
    <lineage>
        <taxon>Bacteria</taxon>
        <taxon>Pseudomonadati</taxon>
        <taxon>Pseudomonadota</taxon>
        <taxon>Gammaproteobacteria</taxon>
        <taxon>Oceanospirillales</taxon>
        <taxon>Oceanospirillaceae</taxon>
        <taxon>Parathalassolituus</taxon>
    </lineage>
</organism>
<dbReference type="PANTHER" id="PTHR33121">
    <property type="entry name" value="CYCLIC DI-GMP PHOSPHODIESTERASE PDEF"/>
    <property type="match status" value="1"/>
</dbReference>
<dbReference type="SUPFAM" id="SSF141868">
    <property type="entry name" value="EAL domain-like"/>
    <property type="match status" value="1"/>
</dbReference>
<name>A0A9X3EGE4_9GAMM</name>
<protein>
    <submittedName>
        <fullName evidence="2">EAL domain-containing protein</fullName>
    </submittedName>
</protein>
<dbReference type="Gene3D" id="3.30.450.40">
    <property type="match status" value="1"/>
</dbReference>
<dbReference type="RefSeq" id="WP_283175267.1">
    <property type="nucleotide sequence ID" value="NZ_JAPNOA010000058.1"/>
</dbReference>
<dbReference type="EMBL" id="JAPNOA010000058">
    <property type="protein sequence ID" value="MCY0967062.1"/>
    <property type="molecule type" value="Genomic_DNA"/>
</dbReference>
<evidence type="ECO:0000313" key="2">
    <source>
        <dbReference type="EMBL" id="MCY0967062.1"/>
    </source>
</evidence>